<evidence type="ECO:0000256" key="3">
    <source>
        <dbReference type="ARBA" id="ARBA00022840"/>
    </source>
</evidence>
<gene>
    <name evidence="7" type="ORF">M9Y10_024645</name>
</gene>
<reference evidence="7 8" key="1">
    <citation type="submission" date="2024-04" db="EMBL/GenBank/DDBJ databases">
        <title>Tritrichomonas musculus Genome.</title>
        <authorList>
            <person name="Alves-Ferreira E."/>
            <person name="Grigg M."/>
            <person name="Lorenzi H."/>
            <person name="Galac M."/>
        </authorList>
    </citation>
    <scope>NUCLEOTIDE SEQUENCE [LARGE SCALE GENOMIC DNA]</scope>
    <source>
        <strain evidence="7 8">EAF2021</strain>
    </source>
</reference>
<sequence>MLNKSNLDNYILLNKIGSGLFGKVYRVKEKQTKIIYAAKISKTALEEETYKLFQIISREVNIISKLKHPSVLKFILYSPINFKHKRKPVIITEYAINGTLSNILEHDRNFPKDRILDDTHKLIIMYGIASGISYLHHHNILHRDLKPENILIDDFLHPKIGDFGLSKSDCQINESVLTKTADGEIKGTLAYMSPEIWFHGEYSKSSDVYAFGFVAYELITNMNPYQNFDFFKLFSAIKKCERPEINIEIPEIYRSLIERCWSQKSSDRPTFDQLLNELRTNHEYILETVDENEYFNYIKYIDEYKTSFDSCSVIIPPTNLKKYQLSLSVYYFQIRNENSSIPIIERFQSTAKHFPYRYLCQLGHESKLLVNKAALGQAESQFKVGQYLIEGRNDFPNDTKKGIDYLKESINNGNTDSLIYYIDMLIKGKLIPSNHLKVRKLLETRLKSKDEGAYYLMYGKLFKNEKNYSLSKEYFERSLKTGNIESYYEYGELIRKGYIESIIQGEIDKCYMKAINEGSLKAMFKYGLYLKSNSNEIKGSQWIKLSADKGYSKALYYMGTLVEIDKSNEDDNVVFHDDESIQYFKRAAYEGHTESMNKYGCKLLKLLQRSPNVENKDEVIRFLKKASDKGCLESMNEYGKLITEENSGAHYNPKEGARFVKIAAENGYANAMASYARLLKYGKGVAVNINEAVRYYKMGIENGSVQAMNDYGYMLKHGQGVGVNYEEAIKYYKMAIDNGYSVAMNNYARMLQNGDGIKVDYQEAIKFYKMAIDKGNPTAMNNYAHMLKSGQGVEINYQEAVKYFKMAIDVGNPIAMNNYAHMLQKGIGAEANYHEAIK</sequence>
<evidence type="ECO:0000313" key="8">
    <source>
        <dbReference type="Proteomes" id="UP001470230"/>
    </source>
</evidence>
<dbReference type="PANTHER" id="PTHR11102">
    <property type="entry name" value="SEL-1-LIKE PROTEIN"/>
    <property type="match status" value="1"/>
</dbReference>
<dbReference type="InterPro" id="IPR011009">
    <property type="entry name" value="Kinase-like_dom_sf"/>
</dbReference>
<evidence type="ECO:0000256" key="1">
    <source>
        <dbReference type="ARBA" id="ARBA00022527"/>
    </source>
</evidence>
<dbReference type="InterPro" id="IPR011990">
    <property type="entry name" value="TPR-like_helical_dom_sf"/>
</dbReference>
<dbReference type="PANTHER" id="PTHR11102:SF160">
    <property type="entry name" value="ERAD-ASSOCIATED E3 UBIQUITIN-PROTEIN LIGASE COMPONENT HRD3"/>
    <property type="match status" value="1"/>
</dbReference>
<dbReference type="SMART" id="SM00220">
    <property type="entry name" value="S_TKc"/>
    <property type="match status" value="1"/>
</dbReference>
<dbReference type="PROSITE" id="PS00107">
    <property type="entry name" value="PROTEIN_KINASE_ATP"/>
    <property type="match status" value="1"/>
</dbReference>
<evidence type="ECO:0000259" key="6">
    <source>
        <dbReference type="PROSITE" id="PS50011"/>
    </source>
</evidence>
<evidence type="ECO:0000313" key="7">
    <source>
        <dbReference type="EMBL" id="KAK8843588.1"/>
    </source>
</evidence>
<dbReference type="Pfam" id="PF08238">
    <property type="entry name" value="Sel1"/>
    <property type="match status" value="8"/>
</dbReference>
<dbReference type="InterPro" id="IPR017441">
    <property type="entry name" value="Protein_kinase_ATP_BS"/>
</dbReference>
<keyword evidence="1" id="KW-0723">Serine/threonine-protein kinase</keyword>
<keyword evidence="2 5" id="KW-0547">Nucleotide-binding</keyword>
<dbReference type="PROSITE" id="PS00108">
    <property type="entry name" value="PROTEIN_KINASE_ST"/>
    <property type="match status" value="1"/>
</dbReference>
<dbReference type="SMART" id="SM00671">
    <property type="entry name" value="SEL1"/>
    <property type="match status" value="8"/>
</dbReference>
<proteinExistence type="inferred from homology"/>
<organism evidence="7 8">
    <name type="scientific">Tritrichomonas musculus</name>
    <dbReference type="NCBI Taxonomy" id="1915356"/>
    <lineage>
        <taxon>Eukaryota</taxon>
        <taxon>Metamonada</taxon>
        <taxon>Parabasalia</taxon>
        <taxon>Tritrichomonadida</taxon>
        <taxon>Tritrichomonadidae</taxon>
        <taxon>Tritrichomonas</taxon>
    </lineage>
</organism>
<accession>A0ABR2HD74</accession>
<feature type="binding site" evidence="5">
    <location>
        <position position="39"/>
    </location>
    <ligand>
        <name>ATP</name>
        <dbReference type="ChEBI" id="CHEBI:30616"/>
    </ligand>
</feature>
<dbReference type="SUPFAM" id="SSF56112">
    <property type="entry name" value="Protein kinase-like (PK-like)"/>
    <property type="match status" value="1"/>
</dbReference>
<dbReference type="InterPro" id="IPR050767">
    <property type="entry name" value="Sel1_AlgK"/>
</dbReference>
<comment type="caution">
    <text evidence="7">The sequence shown here is derived from an EMBL/GenBank/DDBJ whole genome shotgun (WGS) entry which is preliminary data.</text>
</comment>
<evidence type="ECO:0000256" key="5">
    <source>
        <dbReference type="PROSITE-ProRule" id="PRU10141"/>
    </source>
</evidence>
<dbReference type="SUPFAM" id="SSF81901">
    <property type="entry name" value="HCP-like"/>
    <property type="match status" value="2"/>
</dbReference>
<keyword evidence="1" id="KW-0418">Kinase</keyword>
<dbReference type="PRINTS" id="PR00109">
    <property type="entry name" value="TYRKINASE"/>
</dbReference>
<dbReference type="InterPro" id="IPR001245">
    <property type="entry name" value="Ser-Thr/Tyr_kinase_cat_dom"/>
</dbReference>
<protein>
    <recommendedName>
        <fullName evidence="6">Protein kinase domain-containing protein</fullName>
    </recommendedName>
</protein>
<dbReference type="InterPro" id="IPR000719">
    <property type="entry name" value="Prot_kinase_dom"/>
</dbReference>
<evidence type="ECO:0000256" key="2">
    <source>
        <dbReference type="ARBA" id="ARBA00022741"/>
    </source>
</evidence>
<dbReference type="InterPro" id="IPR006597">
    <property type="entry name" value="Sel1-like"/>
</dbReference>
<dbReference type="Gene3D" id="1.25.40.10">
    <property type="entry name" value="Tetratricopeptide repeat domain"/>
    <property type="match status" value="3"/>
</dbReference>
<dbReference type="Pfam" id="PF00069">
    <property type="entry name" value="Pkinase"/>
    <property type="match status" value="1"/>
</dbReference>
<comment type="similarity">
    <text evidence="4">Belongs to the sel-1 family.</text>
</comment>
<keyword evidence="1" id="KW-0808">Transferase</keyword>
<name>A0ABR2HD74_9EUKA</name>
<keyword evidence="8" id="KW-1185">Reference proteome</keyword>
<dbReference type="Gene3D" id="1.10.510.10">
    <property type="entry name" value="Transferase(Phosphotransferase) domain 1"/>
    <property type="match status" value="1"/>
</dbReference>
<keyword evidence="3 5" id="KW-0067">ATP-binding</keyword>
<feature type="domain" description="Protein kinase" evidence="6">
    <location>
        <begin position="10"/>
        <end position="285"/>
    </location>
</feature>
<dbReference type="InterPro" id="IPR008271">
    <property type="entry name" value="Ser/Thr_kinase_AS"/>
</dbReference>
<dbReference type="PROSITE" id="PS50011">
    <property type="entry name" value="PROTEIN_KINASE_DOM"/>
    <property type="match status" value="1"/>
</dbReference>
<dbReference type="EMBL" id="JAPFFF010000034">
    <property type="protein sequence ID" value="KAK8843588.1"/>
    <property type="molecule type" value="Genomic_DNA"/>
</dbReference>
<dbReference type="Proteomes" id="UP001470230">
    <property type="component" value="Unassembled WGS sequence"/>
</dbReference>
<evidence type="ECO:0000256" key="4">
    <source>
        <dbReference type="ARBA" id="ARBA00038101"/>
    </source>
</evidence>